<dbReference type="InterPro" id="IPR012341">
    <property type="entry name" value="6hp_glycosidase-like_sf"/>
</dbReference>
<dbReference type="Gene3D" id="1.50.10.10">
    <property type="match status" value="1"/>
</dbReference>
<name>A0A363CZ17_9BACT</name>
<gene>
    <name evidence="3" type="ORF">B0174_06855</name>
</gene>
<dbReference type="Proteomes" id="UP000251135">
    <property type="component" value="Unassembled WGS sequence"/>
</dbReference>
<comment type="caution">
    <text evidence="3">The sequence shown here is derived from an EMBL/GenBank/DDBJ whole genome shotgun (WGS) entry which is preliminary data.</text>
</comment>
<reference evidence="3 4" key="1">
    <citation type="submission" date="2017-02" db="EMBL/GenBank/DDBJ databases">
        <title>Arcobacter caeni sp. nov, a new Arcobacter species isolated from reclaimed water.</title>
        <authorList>
            <person name="Figueras M.J."/>
            <person name="Perez-Cataluna A."/>
            <person name="Salas-Masso N."/>
        </authorList>
    </citation>
    <scope>NUCLEOTIDE SEQUENCE [LARGE SCALE GENOMIC DNA]</scope>
    <source>
        <strain evidence="3 4">RW17-10</strain>
    </source>
</reference>
<dbReference type="AlphaFoldDB" id="A0A363CZ17"/>
<dbReference type="EMBL" id="MUXE01000008">
    <property type="protein sequence ID" value="PUE64336.1"/>
    <property type="molecule type" value="Genomic_DNA"/>
</dbReference>
<dbReference type="GO" id="GO:0005975">
    <property type="term" value="P:carbohydrate metabolic process"/>
    <property type="evidence" value="ECO:0007669"/>
    <property type="project" value="InterPro"/>
</dbReference>
<accession>A0A363CZ17</accession>
<dbReference type="OrthoDB" id="2748233at2"/>
<dbReference type="InterPro" id="IPR008928">
    <property type="entry name" value="6-hairpin_glycosidase_sf"/>
</dbReference>
<sequence length="673" mass="74424">MKKIIKMSLITSLVVSSLYAANNTKTQVLDKRFDTAGAMFAYTEFELSGEPMVEGLGLDLDTLDPYAINQPTKFDYTAGIEGYEYSEEAMYALNYQSKMGPHLVNGLLNEKRGGTMESLAKRFIELAKVTGNSPEIIPLNMHPTALPYISGMPEFGQEIDMTVVNNDEIVVVKKGKEIKVNTAVPAYLRDYKTLSWSEDGMEKIFNPAAIGAALLKDIMWAQDFLGGMHVIESDEEVKATSSTMDSDGIHALGVSAKDGINGVILTELAWESILNMQEKFGFDGKKLGVSFDPNYNASNPIWFAHKVKVNEGQKNETKAINSLEVTEGYSSLRDTWQVLWPISEFYAYSDQRVSNENQNPSFLSAFDGEPFKSAPKENTDEDRKNNIKADDAFSVASNISNLMFENISKLHYDEKAGTLVDRFDGKKGTTVTVFDAAYSIEALRIFQRAIDALPVGYGSADGAKSLETEQGKRALALIKTQADFLIKNVKDKNGLYFTSYDLKTGEKTGSDVGTQFAVVRGLTAAFLATQDKKYREEARKLFVSIEKNMFDKKIGTYVDASKEYTPYSIGATSGGLRDVITHLKNEGKEKEPLLELKNLTERFTNWFQIVINGNALNEGAQLSEWLLDSGEYETADMKTSNNDGDNVPPINKAGGKYGTAMTMAAKVKLSNTK</sequence>
<protein>
    <submittedName>
        <fullName evidence="3">Uncharacterized protein</fullName>
    </submittedName>
</protein>
<dbReference type="SUPFAM" id="SSF48208">
    <property type="entry name" value="Six-hairpin glycosidases"/>
    <property type="match status" value="1"/>
</dbReference>
<keyword evidence="4" id="KW-1185">Reference proteome</keyword>
<organism evidence="3 4">
    <name type="scientific">Arcobacter caeni</name>
    <dbReference type="NCBI Taxonomy" id="1912877"/>
    <lineage>
        <taxon>Bacteria</taxon>
        <taxon>Pseudomonadati</taxon>
        <taxon>Campylobacterota</taxon>
        <taxon>Epsilonproteobacteria</taxon>
        <taxon>Campylobacterales</taxon>
        <taxon>Arcobacteraceae</taxon>
        <taxon>Arcobacter</taxon>
    </lineage>
</organism>
<evidence type="ECO:0000256" key="1">
    <source>
        <dbReference type="SAM" id="MobiDB-lite"/>
    </source>
</evidence>
<evidence type="ECO:0000313" key="4">
    <source>
        <dbReference type="Proteomes" id="UP000251135"/>
    </source>
</evidence>
<feature type="chain" id="PRO_5016925055" evidence="2">
    <location>
        <begin position="21"/>
        <end position="673"/>
    </location>
</feature>
<keyword evidence="2" id="KW-0732">Signal</keyword>
<feature type="signal peptide" evidence="2">
    <location>
        <begin position="1"/>
        <end position="20"/>
    </location>
</feature>
<feature type="region of interest" description="Disordered" evidence="1">
    <location>
        <begin position="363"/>
        <end position="383"/>
    </location>
</feature>
<evidence type="ECO:0000256" key="2">
    <source>
        <dbReference type="SAM" id="SignalP"/>
    </source>
</evidence>
<evidence type="ECO:0000313" key="3">
    <source>
        <dbReference type="EMBL" id="PUE64336.1"/>
    </source>
</evidence>
<feature type="compositionally biased region" description="Basic and acidic residues" evidence="1">
    <location>
        <begin position="374"/>
        <end position="383"/>
    </location>
</feature>
<proteinExistence type="predicted"/>
<dbReference type="RefSeq" id="WP_108559012.1">
    <property type="nucleotide sequence ID" value="NZ_MUXE01000008.1"/>
</dbReference>